<dbReference type="InterPro" id="IPR001873">
    <property type="entry name" value="ENaC"/>
</dbReference>
<evidence type="ECO:0000256" key="13">
    <source>
        <dbReference type="SAM" id="Phobius"/>
    </source>
</evidence>
<evidence type="ECO:0000313" key="15">
    <source>
        <dbReference type="Proteomes" id="UP000801492"/>
    </source>
</evidence>
<evidence type="ECO:0000256" key="9">
    <source>
        <dbReference type="ARBA" id="ARBA00023136"/>
    </source>
</evidence>
<evidence type="ECO:0000256" key="2">
    <source>
        <dbReference type="ARBA" id="ARBA00007193"/>
    </source>
</evidence>
<dbReference type="PANTHER" id="PTHR11690">
    <property type="entry name" value="AMILORIDE-SENSITIVE SODIUM CHANNEL-RELATED"/>
    <property type="match status" value="1"/>
</dbReference>
<keyword evidence="3 12" id="KW-0813">Transport</keyword>
<reference evidence="14" key="1">
    <citation type="submission" date="2019-08" db="EMBL/GenBank/DDBJ databases">
        <title>The genome of the North American firefly Photinus pyralis.</title>
        <authorList>
            <consortium name="Photinus pyralis genome working group"/>
            <person name="Fallon T.R."/>
            <person name="Sander Lower S.E."/>
            <person name="Weng J.-K."/>
        </authorList>
    </citation>
    <scope>NUCLEOTIDE SEQUENCE</scope>
    <source>
        <strain evidence="14">TRF0915ILg1</strain>
        <tissue evidence="14">Whole body</tissue>
    </source>
</reference>
<dbReference type="Proteomes" id="UP000801492">
    <property type="component" value="Unassembled WGS sequence"/>
</dbReference>
<dbReference type="Pfam" id="PF00858">
    <property type="entry name" value="ASC"/>
    <property type="match status" value="1"/>
</dbReference>
<keyword evidence="9 13" id="KW-0472">Membrane</keyword>
<evidence type="ECO:0000256" key="12">
    <source>
        <dbReference type="RuleBase" id="RU000679"/>
    </source>
</evidence>
<keyword evidence="6 13" id="KW-1133">Transmembrane helix</keyword>
<evidence type="ECO:0000256" key="3">
    <source>
        <dbReference type="ARBA" id="ARBA00022448"/>
    </source>
</evidence>
<evidence type="ECO:0000256" key="5">
    <source>
        <dbReference type="ARBA" id="ARBA00022692"/>
    </source>
</evidence>
<keyword evidence="10 12" id="KW-0739">Sodium transport</keyword>
<dbReference type="GO" id="GO:0005886">
    <property type="term" value="C:plasma membrane"/>
    <property type="evidence" value="ECO:0007669"/>
    <property type="project" value="TreeGrafter"/>
</dbReference>
<evidence type="ECO:0000256" key="11">
    <source>
        <dbReference type="ARBA" id="ARBA00023303"/>
    </source>
</evidence>
<evidence type="ECO:0000256" key="4">
    <source>
        <dbReference type="ARBA" id="ARBA00022461"/>
    </source>
</evidence>
<keyword evidence="4 12" id="KW-0894">Sodium channel</keyword>
<evidence type="ECO:0000256" key="1">
    <source>
        <dbReference type="ARBA" id="ARBA00004141"/>
    </source>
</evidence>
<protein>
    <submittedName>
        <fullName evidence="14">Uncharacterized protein</fullName>
    </submittedName>
</protein>
<comment type="caution">
    <text evidence="14">The sequence shown here is derived from an EMBL/GenBank/DDBJ whole genome shotgun (WGS) entry which is preliminary data.</text>
</comment>
<gene>
    <name evidence="14" type="ORF">ILUMI_17806</name>
</gene>
<proteinExistence type="inferred from homology"/>
<dbReference type="EMBL" id="VTPC01077916">
    <property type="protein sequence ID" value="KAF2888367.1"/>
    <property type="molecule type" value="Genomic_DNA"/>
</dbReference>
<dbReference type="AlphaFoldDB" id="A0A8K0CQC9"/>
<feature type="transmembrane region" description="Helical" evidence="13">
    <location>
        <begin position="86"/>
        <end position="104"/>
    </location>
</feature>
<dbReference type="GO" id="GO:0015280">
    <property type="term" value="F:ligand-gated sodium channel activity"/>
    <property type="evidence" value="ECO:0007669"/>
    <property type="project" value="TreeGrafter"/>
</dbReference>
<evidence type="ECO:0000313" key="14">
    <source>
        <dbReference type="EMBL" id="KAF2888367.1"/>
    </source>
</evidence>
<evidence type="ECO:0000256" key="6">
    <source>
        <dbReference type="ARBA" id="ARBA00022989"/>
    </source>
</evidence>
<keyword evidence="11 12" id="KW-0407">Ion channel</keyword>
<dbReference type="PANTHER" id="PTHR11690:SF288">
    <property type="entry name" value="AMILORIDE-SENSITIVE NA+ CHANNEL-RELATED"/>
    <property type="match status" value="1"/>
</dbReference>
<dbReference type="OrthoDB" id="6021021at2759"/>
<evidence type="ECO:0000256" key="8">
    <source>
        <dbReference type="ARBA" id="ARBA00023065"/>
    </source>
</evidence>
<keyword evidence="5 12" id="KW-0812">Transmembrane</keyword>
<keyword evidence="8 12" id="KW-0406">Ion transport</keyword>
<accession>A0A8K0CQC9</accession>
<keyword evidence="15" id="KW-1185">Reference proteome</keyword>
<name>A0A8K0CQC9_IGNLU</name>
<evidence type="ECO:0000256" key="7">
    <source>
        <dbReference type="ARBA" id="ARBA00023053"/>
    </source>
</evidence>
<organism evidence="14 15">
    <name type="scientific">Ignelater luminosus</name>
    <name type="common">Cucubano</name>
    <name type="synonym">Pyrophorus luminosus</name>
    <dbReference type="NCBI Taxonomy" id="2038154"/>
    <lineage>
        <taxon>Eukaryota</taxon>
        <taxon>Metazoa</taxon>
        <taxon>Ecdysozoa</taxon>
        <taxon>Arthropoda</taxon>
        <taxon>Hexapoda</taxon>
        <taxon>Insecta</taxon>
        <taxon>Pterygota</taxon>
        <taxon>Neoptera</taxon>
        <taxon>Endopterygota</taxon>
        <taxon>Coleoptera</taxon>
        <taxon>Polyphaga</taxon>
        <taxon>Elateriformia</taxon>
        <taxon>Elateroidea</taxon>
        <taxon>Elateridae</taxon>
        <taxon>Agrypninae</taxon>
        <taxon>Pyrophorini</taxon>
        <taxon>Ignelater</taxon>
    </lineage>
</organism>
<keyword evidence="7" id="KW-0915">Sodium</keyword>
<sequence length="211" mass="23751">MSTLVQPISVHNNQVGEALPSAETNMTTPKHSVESKKIKPKSNSYIEEKPTWSENLKSYFSQYCMSTGIHGIRYLGESGRFVIEKILWAVILIVMCYLCIDLILKAFHKWKSSPVIVTFATTETPIWKIPFPAVTICPEIKTDPDIFNYSDIFLKKVSNLYVTPEENEVFESLAIVCPGISTLPELVAKVMENSSYTVKGSAIRTIFDVSF</sequence>
<comment type="subcellular location">
    <subcellularLocation>
        <location evidence="1">Membrane</location>
        <topology evidence="1">Multi-pass membrane protein</topology>
    </subcellularLocation>
</comment>
<evidence type="ECO:0000256" key="10">
    <source>
        <dbReference type="ARBA" id="ARBA00023201"/>
    </source>
</evidence>
<comment type="similarity">
    <text evidence="2 12">Belongs to the amiloride-sensitive sodium channel (TC 1.A.6) family.</text>
</comment>